<evidence type="ECO:0000313" key="3">
    <source>
        <dbReference type="Proteomes" id="UP000292082"/>
    </source>
</evidence>
<sequence length="732" mass="82264">MASPGSPLDVLPSDVLDHIAFYVAVAEPTGPPCPLLPLLTTSSRIHYHLSIANNPHLYARIFRANFDHRAPARRFCEEAAYASALASQLVHYSRALFHIKQADIYSPDLLHAFYRLFALSIENDGRNARLLQWAALPQFLQRYIRHRLWAYRADSNGWPLESPENSFALWLYFFSLDQQTLAQQSEQDRHHFLFLFRPFAFYNFRYPPFLVPDNHVHLPLAAHPTLYHDHSAITPHGFYPLYRSPDSLKHSFEHFGRRIAIAEPPIGLVAKLLYVALHERYPIVIPDLIPRDRHEANALNVGGPTIADYQEFANQTAVQFPAPSHSSWRDEPDEEGGRIADTRPWRIDGKGESARHDNDWERWRGCLDPWDATRTKGPVYTPGSLSGFWTGQYLVPDVENYHVAMNSAAFIPRLEHPAVMASVVPLFFRLREHHCVSPAVPLPHTEVRDNDPLDEGVMNAYFPRGFPDAYLGLPSSFSEIRRDGVLRLRQRGTTQEYVYETYVEGRANSHDEATCEMCRYEAEGERAARMAEERESSVPPSEGSVGDVSDYESESEAESHVERVRRDVQSALGDQVDLEELIDDVSRQGDCSDDSASICDTASDGGTEIISTCSGVLDIIVTGETLPHHALAWGDFRIYGRVRAWDGLVVLVRAPIWNGPGLPPHDTFIFRGYVVAGRNLVGSWRHVTGNIHSIPLEGPFVVSKQDAREGAEEGAREDGETAQGPGDGGPQA</sequence>
<dbReference type="STRING" id="114155.A0A4Q9PCV6"/>
<dbReference type="Proteomes" id="UP000292082">
    <property type="component" value="Unassembled WGS sequence"/>
</dbReference>
<feature type="region of interest" description="Disordered" evidence="1">
    <location>
        <begin position="702"/>
        <end position="732"/>
    </location>
</feature>
<evidence type="ECO:0000256" key="1">
    <source>
        <dbReference type="SAM" id="MobiDB-lite"/>
    </source>
</evidence>
<accession>A0A4Q9PCV6</accession>
<organism evidence="2 3">
    <name type="scientific">Dichomitus squalens</name>
    <dbReference type="NCBI Taxonomy" id="114155"/>
    <lineage>
        <taxon>Eukaryota</taxon>
        <taxon>Fungi</taxon>
        <taxon>Dikarya</taxon>
        <taxon>Basidiomycota</taxon>
        <taxon>Agaricomycotina</taxon>
        <taxon>Agaricomycetes</taxon>
        <taxon>Polyporales</taxon>
        <taxon>Polyporaceae</taxon>
        <taxon>Dichomitus</taxon>
    </lineage>
</organism>
<name>A0A4Q9PCV6_9APHY</name>
<evidence type="ECO:0000313" key="2">
    <source>
        <dbReference type="EMBL" id="TBU52664.1"/>
    </source>
</evidence>
<evidence type="ECO:0008006" key="4">
    <source>
        <dbReference type="Google" id="ProtNLM"/>
    </source>
</evidence>
<feature type="region of interest" description="Disordered" evidence="1">
    <location>
        <begin position="320"/>
        <end position="351"/>
    </location>
</feature>
<feature type="compositionally biased region" description="Basic and acidic residues" evidence="1">
    <location>
        <begin position="327"/>
        <end position="351"/>
    </location>
</feature>
<keyword evidence="3" id="KW-1185">Reference proteome</keyword>
<dbReference type="EMBL" id="ML145241">
    <property type="protein sequence ID" value="TBU52664.1"/>
    <property type="molecule type" value="Genomic_DNA"/>
</dbReference>
<reference evidence="2 3" key="1">
    <citation type="submission" date="2019-01" db="EMBL/GenBank/DDBJ databases">
        <title>Draft genome sequences of three monokaryotic isolates of the white-rot basidiomycete fungus Dichomitus squalens.</title>
        <authorList>
            <consortium name="DOE Joint Genome Institute"/>
            <person name="Lopez S.C."/>
            <person name="Andreopoulos B."/>
            <person name="Pangilinan J."/>
            <person name="Lipzen A."/>
            <person name="Riley R."/>
            <person name="Ahrendt S."/>
            <person name="Ng V."/>
            <person name="Barry K."/>
            <person name="Daum C."/>
            <person name="Grigoriev I.V."/>
            <person name="Hilden K.S."/>
            <person name="Makela M.R."/>
            <person name="de Vries R.P."/>
        </authorList>
    </citation>
    <scope>NUCLEOTIDE SEQUENCE [LARGE SCALE GENOMIC DNA]</scope>
    <source>
        <strain evidence="2 3">CBS 464.89</strain>
    </source>
</reference>
<gene>
    <name evidence="2" type="ORF">BD310DRAFT_1042898</name>
</gene>
<feature type="region of interest" description="Disordered" evidence="1">
    <location>
        <begin position="529"/>
        <end position="563"/>
    </location>
</feature>
<feature type="compositionally biased region" description="Basic and acidic residues" evidence="1">
    <location>
        <begin position="705"/>
        <end position="719"/>
    </location>
</feature>
<proteinExistence type="predicted"/>
<dbReference type="AlphaFoldDB" id="A0A4Q9PCV6"/>
<protein>
    <recommendedName>
        <fullName evidence="4">F-box domain-containing protein</fullName>
    </recommendedName>
</protein>